<dbReference type="RefSeq" id="WP_075727412.1">
    <property type="nucleotide sequence ID" value="NZ_CP009245.1"/>
</dbReference>
<gene>
    <name evidence="2" type="ORF">CAQU_10440</name>
</gene>
<proteinExistence type="predicted"/>
<reference evidence="2 3" key="1">
    <citation type="submission" date="2014-08" db="EMBL/GenBank/DDBJ databases">
        <title>Complete genome sequence of Corynebacterium aquilae S-613T(T) (=DSM 44791(T)), isolated from the choana of a healthy golden eagle.</title>
        <authorList>
            <person name="Ruckert C."/>
            <person name="Albersmeier A."/>
            <person name="Winkler A."/>
            <person name="Kalinowski J."/>
        </authorList>
    </citation>
    <scope>NUCLEOTIDE SEQUENCE [LARGE SCALE GENOMIC DNA]</scope>
    <source>
        <strain evidence="2 3">S-613</strain>
    </source>
</reference>
<dbReference type="AlphaFoldDB" id="A0A1L7CHT9"/>
<sequence>MYSLTLLTTALTLFAVASATIVLVIELRRDATTLRAVVTSGACVVFPVVGLLAYIIFRAVETRKELEDGRANRPNT</sequence>
<dbReference type="Proteomes" id="UP000185478">
    <property type="component" value="Chromosome"/>
</dbReference>
<evidence type="ECO:0000256" key="1">
    <source>
        <dbReference type="SAM" id="Phobius"/>
    </source>
</evidence>
<keyword evidence="1" id="KW-0472">Membrane</keyword>
<keyword evidence="1" id="KW-1133">Transmembrane helix</keyword>
<protein>
    <submittedName>
        <fullName evidence="2">Uncharacterized protein</fullName>
    </submittedName>
</protein>
<name>A0A1L7CHT9_9CORY</name>
<keyword evidence="3" id="KW-1185">Reference proteome</keyword>
<dbReference type="EMBL" id="CP009245">
    <property type="protein sequence ID" value="APT85398.1"/>
    <property type="molecule type" value="Genomic_DNA"/>
</dbReference>
<evidence type="ECO:0000313" key="3">
    <source>
        <dbReference type="Proteomes" id="UP000185478"/>
    </source>
</evidence>
<organism evidence="2 3">
    <name type="scientific">Corynebacterium aquilae DSM 44791</name>
    <dbReference type="NCBI Taxonomy" id="1431546"/>
    <lineage>
        <taxon>Bacteria</taxon>
        <taxon>Bacillati</taxon>
        <taxon>Actinomycetota</taxon>
        <taxon>Actinomycetes</taxon>
        <taxon>Mycobacteriales</taxon>
        <taxon>Corynebacteriaceae</taxon>
        <taxon>Corynebacterium</taxon>
    </lineage>
</organism>
<accession>A0A1L7CHT9</accession>
<feature type="transmembrane region" description="Helical" evidence="1">
    <location>
        <begin position="35"/>
        <end position="57"/>
    </location>
</feature>
<evidence type="ECO:0000313" key="2">
    <source>
        <dbReference type="EMBL" id="APT85398.1"/>
    </source>
</evidence>
<keyword evidence="1" id="KW-0812">Transmembrane</keyword>
<dbReference type="KEGG" id="caqu:CAQU_10440"/>